<sequence>MSVDISTSLHHRFISWTRPISFLMALPLAAIMMVYPNLMLDQYGNYSHGALTLIMFGICGGFVHGVGFIPKFWLWKLLFSPLISWPLMLLGYVLWYIP</sequence>
<keyword evidence="1" id="KW-0812">Transmembrane</keyword>
<dbReference type="eggNOG" id="COG3790">
    <property type="taxonomic scope" value="Bacteria"/>
</dbReference>
<dbReference type="KEGG" id="asol:BEN76_03385"/>
<accession>A0A1P8EFX6</accession>
<dbReference type="RefSeq" id="WP_076032251.1">
    <property type="nucleotide sequence ID" value="NZ_CP016896.1"/>
</dbReference>
<dbReference type="AlphaFoldDB" id="A0A1P8EFX6"/>
<feature type="transmembrane region" description="Helical" evidence="1">
    <location>
        <begin position="20"/>
        <end position="38"/>
    </location>
</feature>
<keyword evidence="1" id="KW-1133">Transmembrane helix</keyword>
<protein>
    <submittedName>
        <fullName evidence="2">Cytochrome bd biosynthesis protein</fullName>
    </submittedName>
</protein>
<reference evidence="2 3" key="1">
    <citation type="submission" date="2016-08" db="EMBL/GenBank/DDBJ databases">
        <title>Complete genome sequence of Acinetobacter baylyi strain GFJ2.</title>
        <authorList>
            <person name="Tabata M."/>
            <person name="Kuboki S."/>
            <person name="Gibu N."/>
            <person name="Kinouchi Y."/>
            <person name="Vangnai A."/>
            <person name="Kasai D."/>
            <person name="Fukuda M."/>
        </authorList>
    </citation>
    <scope>NUCLEOTIDE SEQUENCE [LARGE SCALE GENOMIC DNA]</scope>
    <source>
        <strain evidence="2 3">GFJ2</strain>
    </source>
</reference>
<dbReference type="EMBL" id="CP016896">
    <property type="protein sequence ID" value="APV35110.1"/>
    <property type="molecule type" value="Genomic_DNA"/>
</dbReference>
<dbReference type="STRING" id="487316.BEN76_03385"/>
<keyword evidence="1" id="KW-0472">Membrane</keyword>
<proteinExistence type="predicted"/>
<gene>
    <name evidence="2" type="ORF">BEN76_03385</name>
</gene>
<feature type="transmembrane region" description="Helical" evidence="1">
    <location>
        <begin position="50"/>
        <end position="70"/>
    </location>
</feature>
<name>A0A1P8EFX6_9GAMM</name>
<dbReference type="Proteomes" id="UP000185674">
    <property type="component" value="Chromosome"/>
</dbReference>
<evidence type="ECO:0000313" key="3">
    <source>
        <dbReference type="Proteomes" id="UP000185674"/>
    </source>
</evidence>
<evidence type="ECO:0000256" key="1">
    <source>
        <dbReference type="SAM" id="Phobius"/>
    </source>
</evidence>
<organism evidence="2 3">
    <name type="scientific">Acinetobacter soli</name>
    <dbReference type="NCBI Taxonomy" id="487316"/>
    <lineage>
        <taxon>Bacteria</taxon>
        <taxon>Pseudomonadati</taxon>
        <taxon>Pseudomonadota</taxon>
        <taxon>Gammaproteobacteria</taxon>
        <taxon>Moraxellales</taxon>
        <taxon>Moraxellaceae</taxon>
        <taxon>Acinetobacter</taxon>
    </lineage>
</organism>
<dbReference type="InterPro" id="IPR011846">
    <property type="entry name" value="Cyd_oper_YbgE"/>
</dbReference>
<feature type="transmembrane region" description="Helical" evidence="1">
    <location>
        <begin position="77"/>
        <end position="97"/>
    </location>
</feature>
<evidence type="ECO:0000313" key="2">
    <source>
        <dbReference type="EMBL" id="APV35110.1"/>
    </source>
</evidence>
<dbReference type="Pfam" id="PF09600">
    <property type="entry name" value="Cyd_oper_YbgE"/>
    <property type="match status" value="1"/>
</dbReference>